<protein>
    <submittedName>
        <fullName evidence="10">Uncharacterized protein</fullName>
    </submittedName>
</protein>
<dbReference type="Gene3D" id="1.10.8.10">
    <property type="entry name" value="DNA helicase RuvA subunit, C-terminal domain"/>
    <property type="match status" value="2"/>
</dbReference>
<name>A0A8H7VZG7_9FUNG</name>
<dbReference type="FunFam" id="3.30.1120.90:FF:000003">
    <property type="entry name" value="Nucleosome assembly protein"/>
    <property type="match status" value="1"/>
</dbReference>
<dbReference type="Pfam" id="PF09280">
    <property type="entry name" value="XPC-binding"/>
    <property type="match status" value="1"/>
</dbReference>
<dbReference type="Gene3D" id="3.10.20.90">
    <property type="entry name" value="Phosphatidylinositol 3-kinase Catalytic Subunit, Chain A, domain 1"/>
    <property type="match status" value="1"/>
</dbReference>
<dbReference type="GO" id="GO:0006289">
    <property type="term" value="P:nucleotide-excision repair"/>
    <property type="evidence" value="ECO:0007669"/>
    <property type="project" value="InterPro"/>
</dbReference>
<dbReference type="SUPFAM" id="SSF101238">
    <property type="entry name" value="XPC-binding domain"/>
    <property type="match status" value="1"/>
</dbReference>
<dbReference type="GO" id="GO:0043130">
    <property type="term" value="F:ubiquitin binding"/>
    <property type="evidence" value="ECO:0007669"/>
    <property type="project" value="TreeGrafter"/>
</dbReference>
<dbReference type="PROSITE" id="PS50053">
    <property type="entry name" value="UBIQUITIN_2"/>
    <property type="match status" value="1"/>
</dbReference>
<dbReference type="Gene3D" id="1.10.10.540">
    <property type="entry name" value="XPC-binding domain"/>
    <property type="match status" value="1"/>
</dbReference>
<dbReference type="InterPro" id="IPR000626">
    <property type="entry name" value="Ubiquitin-like_dom"/>
</dbReference>
<dbReference type="GO" id="GO:0043161">
    <property type="term" value="P:proteasome-mediated ubiquitin-dependent protein catabolic process"/>
    <property type="evidence" value="ECO:0007669"/>
    <property type="project" value="InterPro"/>
</dbReference>
<evidence type="ECO:0000256" key="2">
    <source>
        <dbReference type="ARBA" id="ARBA00009947"/>
    </source>
</evidence>
<comment type="subcellular location">
    <subcellularLocation>
        <location evidence="1">Nucleus</location>
    </subcellularLocation>
</comment>
<evidence type="ECO:0000259" key="8">
    <source>
        <dbReference type="PROSITE" id="PS50030"/>
    </source>
</evidence>
<dbReference type="SMART" id="SM00165">
    <property type="entry name" value="UBA"/>
    <property type="match status" value="2"/>
</dbReference>
<organism evidence="10 11">
    <name type="scientific">Thamnidium elegans</name>
    <dbReference type="NCBI Taxonomy" id="101142"/>
    <lineage>
        <taxon>Eukaryota</taxon>
        <taxon>Fungi</taxon>
        <taxon>Fungi incertae sedis</taxon>
        <taxon>Mucoromycota</taxon>
        <taxon>Mucoromycotina</taxon>
        <taxon>Mucoromycetes</taxon>
        <taxon>Mucorales</taxon>
        <taxon>Mucorineae</taxon>
        <taxon>Mucoraceae</taxon>
        <taxon>Thamnidium</taxon>
    </lineage>
</organism>
<dbReference type="InterPro" id="IPR002164">
    <property type="entry name" value="NAP_family"/>
</dbReference>
<comment type="caution">
    <text evidence="10">The sequence shown here is derived from an EMBL/GenBank/DDBJ whole genome shotgun (WGS) entry which is preliminary data.</text>
</comment>
<dbReference type="InterPro" id="IPR029071">
    <property type="entry name" value="Ubiquitin-like_domsf"/>
</dbReference>
<dbReference type="Pfam" id="PF00956">
    <property type="entry name" value="NAP"/>
    <property type="match status" value="1"/>
</dbReference>
<dbReference type="GO" id="GO:0006334">
    <property type="term" value="P:nucleosome assembly"/>
    <property type="evidence" value="ECO:0007669"/>
    <property type="project" value="InterPro"/>
</dbReference>
<evidence type="ECO:0000256" key="7">
    <source>
        <dbReference type="SAM" id="MobiDB-lite"/>
    </source>
</evidence>
<keyword evidence="3" id="KW-0677">Repeat</keyword>
<dbReference type="FunFam" id="3.10.20.90:FF:000254">
    <property type="entry name" value="UV excision repair protein Rad23"/>
    <property type="match status" value="1"/>
</dbReference>
<dbReference type="Pfam" id="PF00627">
    <property type="entry name" value="UBA"/>
    <property type="match status" value="2"/>
</dbReference>
<dbReference type="CDD" id="cd14281">
    <property type="entry name" value="UBA2_Rad23_like"/>
    <property type="match status" value="1"/>
</dbReference>
<keyword evidence="5" id="KW-0234">DNA repair</keyword>
<dbReference type="GO" id="GO:0070628">
    <property type="term" value="F:proteasome binding"/>
    <property type="evidence" value="ECO:0007669"/>
    <property type="project" value="TreeGrafter"/>
</dbReference>
<dbReference type="Gene3D" id="1.20.5.1500">
    <property type="match status" value="1"/>
</dbReference>
<dbReference type="SUPFAM" id="SSF46934">
    <property type="entry name" value="UBA-like"/>
    <property type="match status" value="2"/>
</dbReference>
<proteinExistence type="inferred from homology"/>
<feature type="compositionally biased region" description="Acidic residues" evidence="7">
    <location>
        <begin position="509"/>
        <end position="531"/>
    </location>
</feature>
<evidence type="ECO:0000313" key="11">
    <source>
        <dbReference type="Proteomes" id="UP000613177"/>
    </source>
</evidence>
<reference evidence="10" key="1">
    <citation type="submission" date="2021-01" db="EMBL/GenBank/DDBJ databases">
        <title>Metabolic potential, ecology and presence of endohyphal bacteria is reflected in genomic diversity of Mucoromycotina.</title>
        <authorList>
            <person name="Muszewska A."/>
            <person name="Okrasinska A."/>
            <person name="Steczkiewicz K."/>
            <person name="Drgas O."/>
            <person name="Orlowska M."/>
            <person name="Perlinska-Lenart U."/>
            <person name="Aleksandrzak-Piekarczyk T."/>
            <person name="Szatraj K."/>
            <person name="Zielenkiewicz U."/>
            <person name="Pilsyk S."/>
            <person name="Malc E."/>
            <person name="Mieczkowski P."/>
            <person name="Kruszewska J.S."/>
            <person name="Biernat P."/>
            <person name="Pawlowska J."/>
        </authorList>
    </citation>
    <scope>NUCLEOTIDE SEQUENCE</scope>
    <source>
        <strain evidence="10">WA0000018081</strain>
    </source>
</reference>
<dbReference type="PANTHER" id="PTHR10621:SF0">
    <property type="entry name" value="UV EXCISION REPAIR PROTEIN RAD23"/>
    <property type="match status" value="1"/>
</dbReference>
<feature type="compositionally biased region" description="Low complexity" evidence="7">
    <location>
        <begin position="245"/>
        <end position="257"/>
    </location>
</feature>
<dbReference type="EMBL" id="JAEPRE010000054">
    <property type="protein sequence ID" value="KAG2234398.1"/>
    <property type="molecule type" value="Genomic_DNA"/>
</dbReference>
<dbReference type="AlphaFoldDB" id="A0A8H7VZG7"/>
<dbReference type="FunFam" id="1.10.8.10:FF:000003">
    <property type="entry name" value="UV excision repair protein RAD23 homolog"/>
    <property type="match status" value="1"/>
</dbReference>
<feature type="region of interest" description="Disordered" evidence="7">
    <location>
        <begin position="200"/>
        <end position="233"/>
    </location>
</feature>
<evidence type="ECO:0000256" key="1">
    <source>
        <dbReference type="ARBA" id="ARBA00004123"/>
    </source>
</evidence>
<keyword evidence="6" id="KW-0539">Nucleus</keyword>
<accession>A0A8H7VZG7</accession>
<evidence type="ECO:0000256" key="3">
    <source>
        <dbReference type="ARBA" id="ARBA00022737"/>
    </source>
</evidence>
<evidence type="ECO:0000256" key="5">
    <source>
        <dbReference type="ARBA" id="ARBA00023204"/>
    </source>
</evidence>
<dbReference type="SUPFAM" id="SSF54236">
    <property type="entry name" value="Ubiquitin-like"/>
    <property type="match status" value="1"/>
</dbReference>
<sequence length="765" mass="84685">MGALQITIKTLQQKSFKLEVDSSDSILSVKEKIEKTQGHPISQQKLIFSGKILADEKNIEEYKISEKDFLVVMVSKPKAVPTPKPADPVAEPAAAASPVATAAVAAAVAPVAAEPAAAAPIAAAASPAAPEATSTPSENAGSDSQLVTGTQLDGVLQNMMEMGFEREQCVRALRASFNNPDRAVEYLFNGIPQNILEEMNASQQAQQQQQQQQQQSPQQAPQQAAPTSPTTEAASNAPLNLFAAAQQQAQQQQQQQQSEGGNNADFAGLRNTPHFQQIRQLVQSNPALLQPLLQQLGQSNPELLRSINADPNGFLQALLEGAEDEEGSAPPGSSMVQVTQEEKEAIDRLVALGFDRGIVIEAYFACDKNEVDIKNKKFTAPTPQNTPINTAPINSQFNPSIPAITEEMETITTSGAAASNPALMSMLQGKLGNLMGEPLPTSVQRRVNGLKFLQSKHTELEGKFQEEVLALEKKYLELYRPYYNKRAEVIAGKYEPTEEEVAIGAKVDEDSDDEEDMKDEEEEKIEEDKDDEEVTGIPEFWLTALKTHPQISETITDADCDVLKHLVDIRMTYLEKPGFQLDFEFTENDFFTDKVLTKTYHYQDNVTGGDYVYDHARGCEIHWKDGKDLTVTVETKKQRHKGTNKTRVVKRTVPADTFFNFFSPPVLPEDSEELDEEEAEGLDAKLEADYEMGEEFKEKLIPHAVDFFTGKALEYEDYEEESDFEDDFLTDEDNEDDDEEEEDDDDDDDDTPANKTENAPECKQS</sequence>
<dbReference type="NCBIfam" id="TIGR00601">
    <property type="entry name" value="rad23"/>
    <property type="match status" value="1"/>
</dbReference>
<dbReference type="InterPro" id="IPR006636">
    <property type="entry name" value="STI1_HS-bd"/>
</dbReference>
<evidence type="ECO:0000259" key="9">
    <source>
        <dbReference type="PROSITE" id="PS50053"/>
    </source>
</evidence>
<comment type="similarity">
    <text evidence="2">Belongs to the nucleosome assembly protein (NAP) family.</text>
</comment>
<dbReference type="SUPFAM" id="SSF143113">
    <property type="entry name" value="NAP-like"/>
    <property type="match status" value="1"/>
</dbReference>
<dbReference type="GO" id="GO:0005829">
    <property type="term" value="C:cytosol"/>
    <property type="evidence" value="ECO:0007669"/>
    <property type="project" value="TreeGrafter"/>
</dbReference>
<dbReference type="PROSITE" id="PS50030">
    <property type="entry name" value="UBA"/>
    <property type="match status" value="2"/>
</dbReference>
<feature type="compositionally biased region" description="Acidic residues" evidence="7">
    <location>
        <begin position="716"/>
        <end position="751"/>
    </location>
</feature>
<dbReference type="InterPro" id="IPR004806">
    <property type="entry name" value="Rad23"/>
</dbReference>
<dbReference type="Pfam" id="PF00240">
    <property type="entry name" value="ubiquitin"/>
    <property type="match status" value="1"/>
</dbReference>
<evidence type="ECO:0000313" key="10">
    <source>
        <dbReference type="EMBL" id="KAG2234398.1"/>
    </source>
</evidence>
<dbReference type="SMART" id="SM00727">
    <property type="entry name" value="STI1"/>
    <property type="match status" value="1"/>
</dbReference>
<dbReference type="InterPro" id="IPR015360">
    <property type="entry name" value="XPC-bd"/>
</dbReference>
<dbReference type="InterPro" id="IPR009060">
    <property type="entry name" value="UBA-like_sf"/>
</dbReference>
<feature type="region of interest" description="Disordered" evidence="7">
    <location>
        <begin position="506"/>
        <end position="531"/>
    </location>
</feature>
<dbReference type="GO" id="GO:0005654">
    <property type="term" value="C:nucleoplasm"/>
    <property type="evidence" value="ECO:0007669"/>
    <property type="project" value="TreeGrafter"/>
</dbReference>
<dbReference type="InterPro" id="IPR037231">
    <property type="entry name" value="NAP-like_sf"/>
</dbReference>
<dbReference type="InterPro" id="IPR036353">
    <property type="entry name" value="XPC-bd_sf"/>
</dbReference>
<dbReference type="Gene3D" id="3.30.1120.90">
    <property type="entry name" value="Nucleosome assembly protein"/>
    <property type="match status" value="1"/>
</dbReference>
<dbReference type="CDD" id="cd01805">
    <property type="entry name" value="Ubl_Rad23"/>
    <property type="match status" value="1"/>
</dbReference>
<dbReference type="GO" id="GO:0003684">
    <property type="term" value="F:damaged DNA binding"/>
    <property type="evidence" value="ECO:0007669"/>
    <property type="project" value="InterPro"/>
</dbReference>
<keyword evidence="4" id="KW-0227">DNA damage</keyword>
<feature type="domain" description="Ubiquitin-like" evidence="9">
    <location>
        <begin position="4"/>
        <end position="79"/>
    </location>
</feature>
<evidence type="ECO:0000256" key="6">
    <source>
        <dbReference type="ARBA" id="ARBA00023242"/>
    </source>
</evidence>
<feature type="region of interest" description="Disordered" evidence="7">
    <location>
        <begin position="716"/>
        <end position="765"/>
    </location>
</feature>
<dbReference type="Proteomes" id="UP000613177">
    <property type="component" value="Unassembled WGS sequence"/>
</dbReference>
<dbReference type="PANTHER" id="PTHR10621">
    <property type="entry name" value="UV EXCISION REPAIR PROTEIN RAD23"/>
    <property type="match status" value="1"/>
</dbReference>
<feature type="compositionally biased region" description="Low complexity" evidence="7">
    <location>
        <begin position="201"/>
        <end position="233"/>
    </location>
</feature>
<dbReference type="GO" id="GO:0031593">
    <property type="term" value="F:polyubiquitin modification-dependent protein binding"/>
    <property type="evidence" value="ECO:0007669"/>
    <property type="project" value="TreeGrafter"/>
</dbReference>
<dbReference type="InterPro" id="IPR015940">
    <property type="entry name" value="UBA"/>
</dbReference>
<dbReference type="FunFam" id="1.10.8.10:FF:000002">
    <property type="entry name" value="UV excision repair protein RAD23 homolog"/>
    <property type="match status" value="1"/>
</dbReference>
<dbReference type="FunFam" id="1.20.5.1500:FF:000001">
    <property type="entry name" value="Nucleosome assembly protein 1-like 1"/>
    <property type="match status" value="1"/>
</dbReference>
<gene>
    <name evidence="10" type="ORF">INT48_003625</name>
</gene>
<dbReference type="PRINTS" id="PR01839">
    <property type="entry name" value="RAD23PROTEIN"/>
</dbReference>
<feature type="region of interest" description="Disordered" evidence="7">
    <location>
        <begin position="245"/>
        <end position="269"/>
    </location>
</feature>
<feature type="domain" description="UBA" evidence="8">
    <location>
        <begin position="339"/>
        <end position="369"/>
    </location>
</feature>
<feature type="domain" description="UBA" evidence="8">
    <location>
        <begin position="141"/>
        <end position="190"/>
    </location>
</feature>
<evidence type="ECO:0000256" key="4">
    <source>
        <dbReference type="ARBA" id="ARBA00022763"/>
    </source>
</evidence>
<keyword evidence="11" id="KW-1185">Reference proteome</keyword>
<dbReference type="SMART" id="SM00213">
    <property type="entry name" value="UBQ"/>
    <property type="match status" value="1"/>
</dbReference>